<sequence length="178" mass="20633">MNKYVDHTKCTETSTNTGTEYDNKHRVLSINVEHEGIEKHAIIDTGSNISCINVSLIKNLQCIKNKEQVTITGANNSKLDQVGKINLMIKINNQQYFIDAFVIKGLNCEILLGNNFNIKNNLIINFKNKNIKINNDVITMNEVWYNYYKENNNSNNRESKYNIASINYNKKKNWKNHM</sequence>
<dbReference type="SUPFAM" id="SSF50630">
    <property type="entry name" value="Acid proteases"/>
    <property type="match status" value="1"/>
</dbReference>
<keyword evidence="2" id="KW-1185">Reference proteome</keyword>
<proteinExistence type="predicted"/>
<name>A0AAV0W809_9HEMI</name>
<evidence type="ECO:0008006" key="3">
    <source>
        <dbReference type="Google" id="ProtNLM"/>
    </source>
</evidence>
<dbReference type="EMBL" id="CARXXK010000001">
    <property type="protein sequence ID" value="CAI6351980.1"/>
    <property type="molecule type" value="Genomic_DNA"/>
</dbReference>
<dbReference type="Pfam" id="PF13975">
    <property type="entry name" value="gag-asp_proteas"/>
    <property type="match status" value="1"/>
</dbReference>
<dbReference type="InterPro" id="IPR021109">
    <property type="entry name" value="Peptidase_aspartic_dom_sf"/>
</dbReference>
<accession>A0AAV0W809</accession>
<evidence type="ECO:0000313" key="2">
    <source>
        <dbReference type="Proteomes" id="UP001160148"/>
    </source>
</evidence>
<dbReference type="Proteomes" id="UP001160148">
    <property type="component" value="Unassembled WGS sequence"/>
</dbReference>
<dbReference type="Gene3D" id="2.40.70.10">
    <property type="entry name" value="Acid Proteases"/>
    <property type="match status" value="1"/>
</dbReference>
<organism evidence="1 2">
    <name type="scientific">Macrosiphum euphorbiae</name>
    <name type="common">potato aphid</name>
    <dbReference type="NCBI Taxonomy" id="13131"/>
    <lineage>
        <taxon>Eukaryota</taxon>
        <taxon>Metazoa</taxon>
        <taxon>Ecdysozoa</taxon>
        <taxon>Arthropoda</taxon>
        <taxon>Hexapoda</taxon>
        <taxon>Insecta</taxon>
        <taxon>Pterygota</taxon>
        <taxon>Neoptera</taxon>
        <taxon>Paraneoptera</taxon>
        <taxon>Hemiptera</taxon>
        <taxon>Sternorrhyncha</taxon>
        <taxon>Aphidomorpha</taxon>
        <taxon>Aphidoidea</taxon>
        <taxon>Aphididae</taxon>
        <taxon>Macrosiphini</taxon>
        <taxon>Macrosiphum</taxon>
    </lineage>
</organism>
<comment type="caution">
    <text evidence="1">The sequence shown here is derived from an EMBL/GenBank/DDBJ whole genome shotgun (WGS) entry which is preliminary data.</text>
</comment>
<dbReference type="AlphaFoldDB" id="A0AAV0W809"/>
<protein>
    <recommendedName>
        <fullName evidence="3">Retropepsins domain-containing protein</fullName>
    </recommendedName>
</protein>
<reference evidence="1 2" key="1">
    <citation type="submission" date="2023-01" db="EMBL/GenBank/DDBJ databases">
        <authorList>
            <person name="Whitehead M."/>
        </authorList>
    </citation>
    <scope>NUCLEOTIDE SEQUENCE [LARGE SCALE GENOMIC DNA]</scope>
</reference>
<dbReference type="CDD" id="cd00303">
    <property type="entry name" value="retropepsin_like"/>
    <property type="match status" value="1"/>
</dbReference>
<evidence type="ECO:0000313" key="1">
    <source>
        <dbReference type="EMBL" id="CAI6351980.1"/>
    </source>
</evidence>
<gene>
    <name evidence="1" type="ORF">MEUPH1_LOCUS8280</name>
</gene>